<evidence type="ECO:0000313" key="5">
    <source>
        <dbReference type="Proteomes" id="UP001610335"/>
    </source>
</evidence>
<accession>A0ABR4IA30</accession>
<protein>
    <recommendedName>
        <fullName evidence="3">Methyltransferase type 12 domain-containing protein</fullName>
    </recommendedName>
</protein>
<dbReference type="SUPFAM" id="SSF53335">
    <property type="entry name" value="S-adenosyl-L-methionine-dependent methyltransferases"/>
    <property type="match status" value="1"/>
</dbReference>
<comment type="caution">
    <text evidence="4">The sequence shown here is derived from an EMBL/GenBank/DDBJ whole genome shotgun (WGS) entry which is preliminary data.</text>
</comment>
<organism evidence="4 5">
    <name type="scientific">Aspergillus cavernicola</name>
    <dbReference type="NCBI Taxonomy" id="176166"/>
    <lineage>
        <taxon>Eukaryota</taxon>
        <taxon>Fungi</taxon>
        <taxon>Dikarya</taxon>
        <taxon>Ascomycota</taxon>
        <taxon>Pezizomycotina</taxon>
        <taxon>Eurotiomycetes</taxon>
        <taxon>Eurotiomycetidae</taxon>
        <taxon>Eurotiales</taxon>
        <taxon>Aspergillaceae</taxon>
        <taxon>Aspergillus</taxon>
        <taxon>Aspergillus subgen. Nidulantes</taxon>
    </lineage>
</organism>
<keyword evidence="5" id="KW-1185">Reference proteome</keyword>
<feature type="domain" description="Methyltransferase type 12" evidence="3">
    <location>
        <begin position="177"/>
        <end position="272"/>
    </location>
</feature>
<evidence type="ECO:0000259" key="3">
    <source>
        <dbReference type="Pfam" id="PF08242"/>
    </source>
</evidence>
<dbReference type="PANTHER" id="PTHR45681">
    <property type="entry name" value="POLYKETIDE SYNTHASE 44-RELATED"/>
    <property type="match status" value="1"/>
</dbReference>
<sequence>MPHPIPLSPSQKYPAFESIWKLGYTILHQTEISRMFPAPVFPGEDTTSKIIPAGRNPFFETGKPFLEWLENAYSHISNGSMPYGQDLAAIDPSTRPTLIETLYEEVVPTSVEAQLMMRIYRNLPGILDSTVSGHGIPMADDLLGKLYTSTLTASGSMIQLRRVIDLVGHKNPSAKYLEIGCGTRGATREILDDVLGARAGGRRYGSYCFTDVSSYFLSGARDEFRDCPGISYATLNIEEPPSEQGIVENSYDVVVAVNVLHATRSLEETLRKRAQAPEAKWEVILVETTIETVWLTIVLGRFSDYWKGRRDGRPTSPFIPVELWNQMLPKTMNVLVSSVSESFTNGAGAGAGNGSIERLYASLSTPLESASLFHSKADA</sequence>
<gene>
    <name evidence="4" type="ORF">BDW59DRAFT_162267</name>
</gene>
<dbReference type="InterPro" id="IPR013217">
    <property type="entry name" value="Methyltransf_12"/>
</dbReference>
<dbReference type="InterPro" id="IPR050444">
    <property type="entry name" value="Polyketide_Synthase"/>
</dbReference>
<dbReference type="Proteomes" id="UP001610335">
    <property type="component" value="Unassembled WGS sequence"/>
</dbReference>
<dbReference type="InterPro" id="IPR029063">
    <property type="entry name" value="SAM-dependent_MTases_sf"/>
</dbReference>
<evidence type="ECO:0000313" key="4">
    <source>
        <dbReference type="EMBL" id="KAL2824613.1"/>
    </source>
</evidence>
<keyword evidence="2" id="KW-0511">Multifunctional enzyme</keyword>
<name>A0ABR4IA30_9EURO</name>
<dbReference type="EMBL" id="JBFXLS010000042">
    <property type="protein sequence ID" value="KAL2824613.1"/>
    <property type="molecule type" value="Genomic_DNA"/>
</dbReference>
<reference evidence="4 5" key="1">
    <citation type="submission" date="2024-07" db="EMBL/GenBank/DDBJ databases">
        <title>Section-level genome sequencing and comparative genomics of Aspergillus sections Usti and Cavernicolus.</title>
        <authorList>
            <consortium name="Lawrence Berkeley National Laboratory"/>
            <person name="Nybo J.L."/>
            <person name="Vesth T.C."/>
            <person name="Theobald S."/>
            <person name="Frisvad J.C."/>
            <person name="Larsen T.O."/>
            <person name="Kjaerboelling I."/>
            <person name="Rothschild-Mancinelli K."/>
            <person name="Lyhne E.K."/>
            <person name="Kogle M.E."/>
            <person name="Barry K."/>
            <person name="Clum A."/>
            <person name="Na H."/>
            <person name="Ledsgaard L."/>
            <person name="Lin J."/>
            <person name="Lipzen A."/>
            <person name="Kuo A."/>
            <person name="Riley R."/>
            <person name="Mondo S."/>
            <person name="LaButti K."/>
            <person name="Haridas S."/>
            <person name="Pangalinan J."/>
            <person name="Salamov A.A."/>
            <person name="Simmons B.A."/>
            <person name="Magnuson J.K."/>
            <person name="Chen J."/>
            <person name="Drula E."/>
            <person name="Henrissat B."/>
            <person name="Wiebenga A."/>
            <person name="Lubbers R.J."/>
            <person name="Gomes A.C."/>
            <person name="Makela M.R."/>
            <person name="Stajich J."/>
            <person name="Grigoriev I.V."/>
            <person name="Mortensen U.H."/>
            <person name="De vries R.P."/>
            <person name="Baker S.E."/>
            <person name="Andersen M.R."/>
        </authorList>
    </citation>
    <scope>NUCLEOTIDE SEQUENCE [LARGE SCALE GENOMIC DNA]</scope>
    <source>
        <strain evidence="4 5">CBS 600.67</strain>
    </source>
</reference>
<evidence type="ECO:0000256" key="1">
    <source>
        <dbReference type="ARBA" id="ARBA00022679"/>
    </source>
</evidence>
<proteinExistence type="predicted"/>
<evidence type="ECO:0000256" key="2">
    <source>
        <dbReference type="ARBA" id="ARBA00023268"/>
    </source>
</evidence>
<dbReference type="Pfam" id="PF08242">
    <property type="entry name" value="Methyltransf_12"/>
    <property type="match status" value="1"/>
</dbReference>
<keyword evidence="1" id="KW-0808">Transferase</keyword>
<dbReference type="PANTHER" id="PTHR45681:SF6">
    <property type="entry name" value="POLYKETIDE SYNTHASE 37"/>
    <property type="match status" value="1"/>
</dbReference>
<dbReference type="Gene3D" id="3.40.50.150">
    <property type="entry name" value="Vaccinia Virus protein VP39"/>
    <property type="match status" value="1"/>
</dbReference>